<dbReference type="NCBIfam" id="TIGR01709">
    <property type="entry name" value="typeII_sec_gspL"/>
    <property type="match status" value="1"/>
</dbReference>
<keyword evidence="14" id="KW-1185">Reference proteome</keyword>
<sequence>MSRLLLRLRADGGSEWLDADGVVHAGWPAPRREDRVLVLVPAPAVLLLDLAPPAGNERQWAQALPFLIEEQLVAPIESQHVAWARSHDGTRLCVAVVARAQLDDWLAQLREAGIEPDALSSEALALPWQPPRPALLVDGGQCVLRRAEAGALAGEGDEIAALAALDASLADVETWLVGDSRSPVPAQTSHVVTHALQAFAAQATVPQPNLLQGAYAPRRRTDGLVRRWRRAAVLAAAALLLAGLHPLLDRHKLATRVAAQRAEMAQLYRRAVPSAGAVEDPARQLQAALAARGLGPGDGVLGLLTRLAPALAADAGLSLESLEYRERRLELVVQAGSVADLDALRQRLARAGLSAEIAGTTPGSRGVQGRLRLGAAP</sequence>
<dbReference type="GO" id="GO:0009276">
    <property type="term" value="C:Gram-negative-bacterium-type cell wall"/>
    <property type="evidence" value="ECO:0007669"/>
    <property type="project" value="InterPro"/>
</dbReference>
<dbReference type="GO" id="GO:0005886">
    <property type="term" value="C:plasma membrane"/>
    <property type="evidence" value="ECO:0007669"/>
    <property type="project" value="UniProtKB-SubCell"/>
</dbReference>
<dbReference type="InterPro" id="IPR043129">
    <property type="entry name" value="ATPase_NBD"/>
</dbReference>
<protein>
    <recommendedName>
        <fullName evidence="10">Type II secretion system protein L</fullName>
        <shortName evidence="10">T2SS protein L</shortName>
    </recommendedName>
</protein>
<evidence type="ECO:0000256" key="6">
    <source>
        <dbReference type="ARBA" id="ARBA00022692"/>
    </source>
</evidence>
<accession>A0A372DKP5</accession>
<dbReference type="InterPro" id="IPR025691">
    <property type="entry name" value="GspL_pp_dom"/>
</dbReference>
<evidence type="ECO:0000256" key="10">
    <source>
        <dbReference type="PIRNR" id="PIRNR015761"/>
    </source>
</evidence>
<dbReference type="Pfam" id="PF05134">
    <property type="entry name" value="T2SSL"/>
    <property type="match status" value="1"/>
</dbReference>
<evidence type="ECO:0000256" key="8">
    <source>
        <dbReference type="ARBA" id="ARBA00022989"/>
    </source>
</evidence>
<dbReference type="Gene3D" id="3.30.1360.100">
    <property type="entry name" value="General secretion pathway protein M, EpsM"/>
    <property type="match status" value="1"/>
</dbReference>
<evidence type="ECO:0000313" key="13">
    <source>
        <dbReference type="EMBL" id="RFP60100.1"/>
    </source>
</evidence>
<dbReference type="Pfam" id="PF12693">
    <property type="entry name" value="GspL_C"/>
    <property type="match status" value="1"/>
</dbReference>
<dbReference type="InterPro" id="IPR024230">
    <property type="entry name" value="GspL_cyto_dom"/>
</dbReference>
<keyword evidence="8" id="KW-1133">Transmembrane helix</keyword>
<evidence type="ECO:0000256" key="3">
    <source>
        <dbReference type="ARBA" id="ARBA00022448"/>
    </source>
</evidence>
<dbReference type="Gene3D" id="3.30.420.370">
    <property type="match status" value="1"/>
</dbReference>
<keyword evidence="4" id="KW-1003">Cell membrane</keyword>
<evidence type="ECO:0000313" key="14">
    <source>
        <dbReference type="Proteomes" id="UP000262917"/>
    </source>
</evidence>
<keyword evidence="6" id="KW-0812">Transmembrane</keyword>
<comment type="function">
    <text evidence="10">Inner membrane component of the type II secretion system required for the energy-dependent secretion of extracellular factors such as proteases and toxins from the periplasm.</text>
</comment>
<keyword evidence="5" id="KW-0997">Cell inner membrane</keyword>
<proteinExistence type="inferred from homology"/>
<evidence type="ECO:0000259" key="11">
    <source>
        <dbReference type="Pfam" id="PF05134"/>
    </source>
</evidence>
<dbReference type="GO" id="GO:0015627">
    <property type="term" value="C:type II protein secretion system complex"/>
    <property type="evidence" value="ECO:0007669"/>
    <property type="project" value="InterPro"/>
</dbReference>
<keyword evidence="3 10" id="KW-0813">Transport</keyword>
<dbReference type="OrthoDB" id="7011844at2"/>
<dbReference type="SUPFAM" id="SSF53067">
    <property type="entry name" value="Actin-like ATPase domain"/>
    <property type="match status" value="1"/>
</dbReference>
<evidence type="ECO:0000256" key="7">
    <source>
        <dbReference type="ARBA" id="ARBA00022927"/>
    </source>
</evidence>
<organism evidence="13 14">
    <name type="scientific">Cognatiluteimonas weifangensis</name>
    <dbReference type="NCBI Taxonomy" id="2303539"/>
    <lineage>
        <taxon>Bacteria</taxon>
        <taxon>Pseudomonadati</taxon>
        <taxon>Pseudomonadota</taxon>
        <taxon>Gammaproteobacteria</taxon>
        <taxon>Lysobacterales</taxon>
        <taxon>Lysobacteraceae</taxon>
        <taxon>Cognatiluteimonas</taxon>
    </lineage>
</organism>
<comment type="subcellular location">
    <subcellularLocation>
        <location evidence="1">Cell inner membrane</location>
        <topology evidence="1">Single-pass membrane protein</topology>
    </subcellularLocation>
</comment>
<gene>
    <name evidence="13" type="ORF">D0Y53_08690</name>
</gene>
<feature type="domain" description="GspL cytoplasmic actin-ATPase-like" evidence="11">
    <location>
        <begin position="35"/>
        <end position="218"/>
    </location>
</feature>
<dbReference type="AlphaFoldDB" id="A0A372DKP5"/>
<dbReference type="CDD" id="cd24017">
    <property type="entry name" value="ASKHA_T2SSL_N"/>
    <property type="match status" value="1"/>
</dbReference>
<evidence type="ECO:0000256" key="2">
    <source>
        <dbReference type="ARBA" id="ARBA00005318"/>
    </source>
</evidence>
<evidence type="ECO:0000256" key="9">
    <source>
        <dbReference type="ARBA" id="ARBA00023136"/>
    </source>
</evidence>
<evidence type="ECO:0000256" key="5">
    <source>
        <dbReference type="ARBA" id="ARBA00022519"/>
    </source>
</evidence>
<dbReference type="Gene3D" id="3.30.420.380">
    <property type="match status" value="1"/>
</dbReference>
<dbReference type="PIRSF" id="PIRSF015761">
    <property type="entry name" value="Protein_L"/>
    <property type="match status" value="1"/>
</dbReference>
<evidence type="ECO:0000256" key="4">
    <source>
        <dbReference type="ARBA" id="ARBA00022475"/>
    </source>
</evidence>
<comment type="caution">
    <text evidence="13">The sequence shown here is derived from an EMBL/GenBank/DDBJ whole genome shotgun (WGS) entry which is preliminary data.</text>
</comment>
<evidence type="ECO:0000256" key="1">
    <source>
        <dbReference type="ARBA" id="ARBA00004377"/>
    </source>
</evidence>
<feature type="domain" description="GspL periplasmic" evidence="12">
    <location>
        <begin position="226"/>
        <end position="374"/>
    </location>
</feature>
<keyword evidence="9" id="KW-0472">Membrane</keyword>
<dbReference type="InterPro" id="IPR007812">
    <property type="entry name" value="T2SS_protein-GspL"/>
</dbReference>
<dbReference type="EMBL" id="QVPD01000008">
    <property type="protein sequence ID" value="RFP60100.1"/>
    <property type="molecule type" value="Genomic_DNA"/>
</dbReference>
<keyword evidence="7 10" id="KW-0653">Protein transport</keyword>
<dbReference type="RefSeq" id="WP_117202839.1">
    <property type="nucleotide sequence ID" value="NZ_JBHTBK010000011.1"/>
</dbReference>
<dbReference type="GO" id="GO:0015628">
    <property type="term" value="P:protein secretion by the type II secretion system"/>
    <property type="evidence" value="ECO:0007669"/>
    <property type="project" value="InterPro"/>
</dbReference>
<reference evidence="13 14" key="1">
    <citation type="submission" date="2018-08" db="EMBL/GenBank/DDBJ databases">
        <title>Lysobacter weifangensis sp. nov., a new member of the family 'Xanthomonadaceae', isolated from soil in a farmland.</title>
        <authorList>
            <person name="Zhao H."/>
        </authorList>
    </citation>
    <scope>NUCLEOTIDE SEQUENCE [LARGE SCALE GENOMIC DNA]</scope>
    <source>
        <strain evidence="13 14">WF-2</strain>
    </source>
</reference>
<comment type="similarity">
    <text evidence="2 10">Belongs to the GSP L family.</text>
</comment>
<evidence type="ECO:0000259" key="12">
    <source>
        <dbReference type="Pfam" id="PF12693"/>
    </source>
</evidence>
<name>A0A372DKP5_9GAMM</name>
<dbReference type="Proteomes" id="UP000262917">
    <property type="component" value="Unassembled WGS sequence"/>
</dbReference>